<dbReference type="Pfam" id="PF00097">
    <property type="entry name" value="zf-C3HC4"/>
    <property type="match status" value="1"/>
</dbReference>
<dbReference type="AlphaFoldDB" id="A0A9W9IMZ9"/>
<dbReference type="InterPro" id="IPR017907">
    <property type="entry name" value="Znf_RING_CS"/>
</dbReference>
<dbReference type="PROSITE" id="PS50089">
    <property type="entry name" value="ZF_RING_2"/>
    <property type="match status" value="1"/>
</dbReference>
<dbReference type="InterPro" id="IPR001841">
    <property type="entry name" value="Znf_RING"/>
</dbReference>
<dbReference type="GO" id="GO:0008270">
    <property type="term" value="F:zinc ion binding"/>
    <property type="evidence" value="ECO:0007669"/>
    <property type="project" value="UniProtKB-KW"/>
</dbReference>
<comment type="caution">
    <text evidence="7">The sequence shown here is derived from an EMBL/GenBank/DDBJ whole genome shotgun (WGS) entry which is preliminary data.</text>
</comment>
<evidence type="ECO:0000313" key="7">
    <source>
        <dbReference type="EMBL" id="KAJ5180844.1"/>
    </source>
</evidence>
<keyword evidence="2 4" id="KW-0863">Zinc-finger</keyword>
<feature type="compositionally biased region" description="Low complexity" evidence="5">
    <location>
        <begin position="120"/>
        <end position="137"/>
    </location>
</feature>
<dbReference type="InterPro" id="IPR018957">
    <property type="entry name" value="Znf_C3HC4_RING-type"/>
</dbReference>
<dbReference type="GO" id="GO:0004842">
    <property type="term" value="F:ubiquitin-protein transferase activity"/>
    <property type="evidence" value="ECO:0007669"/>
    <property type="project" value="InterPro"/>
</dbReference>
<dbReference type="GO" id="GO:0016567">
    <property type="term" value="P:protein ubiquitination"/>
    <property type="evidence" value="ECO:0007669"/>
    <property type="project" value="InterPro"/>
</dbReference>
<proteinExistence type="predicted"/>
<keyword evidence="3" id="KW-0862">Zinc</keyword>
<dbReference type="InterPro" id="IPR031127">
    <property type="entry name" value="E3_UB_ligase_RBR"/>
</dbReference>
<accession>A0A9W9IMZ9</accession>
<evidence type="ECO:0000259" key="6">
    <source>
        <dbReference type="PROSITE" id="PS50089"/>
    </source>
</evidence>
<dbReference type="OrthoDB" id="10009520at2759"/>
<dbReference type="PROSITE" id="PS00518">
    <property type="entry name" value="ZF_RING_1"/>
    <property type="match status" value="1"/>
</dbReference>
<protein>
    <recommendedName>
        <fullName evidence="6">RING-type domain-containing protein</fullName>
    </recommendedName>
</protein>
<evidence type="ECO:0000256" key="3">
    <source>
        <dbReference type="ARBA" id="ARBA00022833"/>
    </source>
</evidence>
<feature type="compositionally biased region" description="Polar residues" evidence="5">
    <location>
        <begin position="100"/>
        <end position="112"/>
    </location>
</feature>
<sequence>MAHEQNTIAILQFLIENLADLQDQQKEKQTAGKYSDLELAINFMMEDISLAQTSPSLRDRILALSTSSAAVMDETIAQQNHQYALALSTGDPTPHDTLDPETTTLTRGSNSIRLIDRSRPSTGAGSSRSSPASQTSSIPKECASCLEKFETTIFEGTCGHGFCLVCIKQMFLVATTDEDSYPPRCCGEVIPFGVAVKALHYKQLQTFCSRAMEWTAKDRLYCADPACSKFIPVSAIKEEIGTCRACGQKTHSTCRSLEHPNVDCPMDEALNGVLKLAEDKNWKRCFSCRNMVELRYGCHHITCRYVESVPVITW</sequence>
<dbReference type="Gene3D" id="3.30.40.10">
    <property type="entry name" value="Zinc/RING finger domain, C3HC4 (zinc finger)"/>
    <property type="match status" value="1"/>
</dbReference>
<gene>
    <name evidence="7" type="ORF">N7492_004054</name>
</gene>
<dbReference type="Proteomes" id="UP001146351">
    <property type="component" value="Unassembled WGS sequence"/>
</dbReference>
<evidence type="ECO:0000256" key="4">
    <source>
        <dbReference type="PROSITE-ProRule" id="PRU00175"/>
    </source>
</evidence>
<keyword evidence="1" id="KW-0479">Metal-binding</keyword>
<evidence type="ECO:0000256" key="5">
    <source>
        <dbReference type="SAM" id="MobiDB-lite"/>
    </source>
</evidence>
<dbReference type="Gene3D" id="1.20.120.1750">
    <property type="match status" value="1"/>
</dbReference>
<dbReference type="InterPro" id="IPR013083">
    <property type="entry name" value="Znf_RING/FYVE/PHD"/>
</dbReference>
<reference evidence="7" key="1">
    <citation type="submission" date="2022-11" db="EMBL/GenBank/DDBJ databases">
        <authorList>
            <person name="Petersen C."/>
        </authorList>
    </citation>
    <scope>NUCLEOTIDE SEQUENCE</scope>
    <source>
        <strain evidence="7">IBT 21917</strain>
    </source>
</reference>
<feature type="region of interest" description="Disordered" evidence="5">
    <location>
        <begin position="88"/>
        <end position="137"/>
    </location>
</feature>
<feature type="domain" description="RING-type" evidence="6">
    <location>
        <begin position="142"/>
        <end position="185"/>
    </location>
</feature>
<dbReference type="EMBL" id="JAPQKO010000002">
    <property type="protein sequence ID" value="KAJ5180844.1"/>
    <property type="molecule type" value="Genomic_DNA"/>
</dbReference>
<evidence type="ECO:0000313" key="8">
    <source>
        <dbReference type="Proteomes" id="UP001146351"/>
    </source>
</evidence>
<evidence type="ECO:0000256" key="2">
    <source>
        <dbReference type="ARBA" id="ARBA00022771"/>
    </source>
</evidence>
<evidence type="ECO:0000256" key="1">
    <source>
        <dbReference type="ARBA" id="ARBA00022723"/>
    </source>
</evidence>
<organism evidence="7 8">
    <name type="scientific">Penicillium capsulatum</name>
    <dbReference type="NCBI Taxonomy" id="69766"/>
    <lineage>
        <taxon>Eukaryota</taxon>
        <taxon>Fungi</taxon>
        <taxon>Dikarya</taxon>
        <taxon>Ascomycota</taxon>
        <taxon>Pezizomycotina</taxon>
        <taxon>Eurotiomycetes</taxon>
        <taxon>Eurotiomycetidae</taxon>
        <taxon>Eurotiales</taxon>
        <taxon>Aspergillaceae</taxon>
        <taxon>Penicillium</taxon>
    </lineage>
</organism>
<dbReference type="SUPFAM" id="SSF57850">
    <property type="entry name" value="RING/U-box"/>
    <property type="match status" value="1"/>
</dbReference>
<keyword evidence="8" id="KW-1185">Reference proteome</keyword>
<name>A0A9W9IMZ9_9EURO</name>
<dbReference type="PANTHER" id="PTHR11685">
    <property type="entry name" value="RBR FAMILY RING FINGER AND IBR DOMAIN-CONTAINING"/>
    <property type="match status" value="1"/>
</dbReference>
<reference evidence="7" key="2">
    <citation type="journal article" date="2023" name="IMA Fungus">
        <title>Comparative genomic study of the Penicillium genus elucidates a diverse pangenome and 15 lateral gene transfer events.</title>
        <authorList>
            <person name="Petersen C."/>
            <person name="Sorensen T."/>
            <person name="Nielsen M.R."/>
            <person name="Sondergaard T.E."/>
            <person name="Sorensen J.L."/>
            <person name="Fitzpatrick D.A."/>
            <person name="Frisvad J.C."/>
            <person name="Nielsen K.L."/>
        </authorList>
    </citation>
    <scope>NUCLEOTIDE SEQUENCE</scope>
    <source>
        <strain evidence="7">IBT 21917</strain>
    </source>
</reference>